<protein>
    <submittedName>
        <fullName evidence="1">Uncharacterized protein</fullName>
    </submittedName>
</protein>
<evidence type="ECO:0000313" key="2">
    <source>
        <dbReference type="Proteomes" id="UP000078200"/>
    </source>
</evidence>
<reference evidence="1" key="1">
    <citation type="submission" date="2020-05" db="UniProtKB">
        <authorList>
            <consortium name="EnsemblMetazoa"/>
        </authorList>
    </citation>
    <scope>IDENTIFICATION</scope>
    <source>
        <strain evidence="1">TTRI</strain>
    </source>
</reference>
<dbReference type="Proteomes" id="UP000078200">
    <property type="component" value="Unassembled WGS sequence"/>
</dbReference>
<sequence length="230" mass="27180">MTNCLIMFSSKYSLYYRFNKYMRTFREIYGDFCTQQVTKRYEYVYDDVVMWICKEHNRTGEEASSLLTKLYVLKLPPALTYYYRDHGPHTRKEFEKWISKKVKFLSKLRSPKFNTLTNKKTANVCNAMSCTRRDCKVSPNSLSICPKYEREDACVTSFHEDTNYRGCKSHFAYDVSNPRKIPNAWEWDPQNNIHKARQCQGGCMTALGPMDSSESSFYLIRTCLKDNEVY</sequence>
<dbReference type="AlphaFoldDB" id="A0A1A9VN90"/>
<dbReference type="VEuPathDB" id="VectorBase:GAUT042392"/>
<evidence type="ECO:0000313" key="1">
    <source>
        <dbReference type="EnsemblMetazoa" id="GAUT042392-PA"/>
    </source>
</evidence>
<name>A0A1A9VN90_GLOAU</name>
<keyword evidence="2" id="KW-1185">Reference proteome</keyword>
<accession>A0A1A9VN90</accession>
<proteinExistence type="predicted"/>
<organism evidence="1 2">
    <name type="scientific">Glossina austeni</name>
    <name type="common">Savannah tsetse fly</name>
    <dbReference type="NCBI Taxonomy" id="7395"/>
    <lineage>
        <taxon>Eukaryota</taxon>
        <taxon>Metazoa</taxon>
        <taxon>Ecdysozoa</taxon>
        <taxon>Arthropoda</taxon>
        <taxon>Hexapoda</taxon>
        <taxon>Insecta</taxon>
        <taxon>Pterygota</taxon>
        <taxon>Neoptera</taxon>
        <taxon>Endopterygota</taxon>
        <taxon>Diptera</taxon>
        <taxon>Brachycera</taxon>
        <taxon>Muscomorpha</taxon>
        <taxon>Hippoboscoidea</taxon>
        <taxon>Glossinidae</taxon>
        <taxon>Glossina</taxon>
    </lineage>
</organism>
<dbReference type="EnsemblMetazoa" id="GAUT042392-RA">
    <property type="protein sequence ID" value="GAUT042392-PA"/>
    <property type="gene ID" value="GAUT042392"/>
</dbReference>